<dbReference type="InterPro" id="IPR051396">
    <property type="entry name" value="Bact_Antivir_Def_Nuclease"/>
</dbReference>
<reference evidence="2" key="2">
    <citation type="submission" date="2020-09" db="EMBL/GenBank/DDBJ databases">
        <authorList>
            <person name="Sun Q."/>
            <person name="Zhou Y."/>
        </authorList>
    </citation>
    <scope>NUCLEOTIDE SEQUENCE</scope>
    <source>
        <strain evidence="2">CGMCC 4.7138</strain>
    </source>
</reference>
<evidence type="ECO:0000313" key="2">
    <source>
        <dbReference type="EMBL" id="GGN98844.1"/>
    </source>
</evidence>
<proteinExistence type="predicted"/>
<dbReference type="RefSeq" id="WP_142567664.1">
    <property type="nucleotide sequence ID" value="NZ_BMMN01000001.1"/>
</dbReference>
<dbReference type="GO" id="GO:0016887">
    <property type="term" value="F:ATP hydrolysis activity"/>
    <property type="evidence" value="ECO:0007669"/>
    <property type="project" value="InterPro"/>
</dbReference>
<dbReference type="EMBL" id="BMMN01000001">
    <property type="protein sequence ID" value="GGN98844.1"/>
    <property type="molecule type" value="Genomic_DNA"/>
</dbReference>
<reference evidence="2" key="1">
    <citation type="journal article" date="2014" name="Int. J. Syst. Evol. Microbiol.">
        <title>Complete genome sequence of Corynebacterium casei LMG S-19264T (=DSM 44701T), isolated from a smear-ripened cheese.</title>
        <authorList>
            <consortium name="US DOE Joint Genome Institute (JGI-PGF)"/>
            <person name="Walter F."/>
            <person name="Albersmeier A."/>
            <person name="Kalinowski J."/>
            <person name="Ruckert C."/>
        </authorList>
    </citation>
    <scope>NUCLEOTIDE SEQUENCE</scope>
    <source>
        <strain evidence="2">CGMCC 4.7138</strain>
    </source>
</reference>
<sequence length="786" mass="87754">MLITAVFIRFFRSFNFDYLRKAHEGFSPDPWDALESDDLQYPFVKVPLEATVTTVVGANESGKSQLLSAIKHALTGQGIERGDFCRYSQFFTVNKSMAFPDFGLEFKGLNQNERDTLAKSCKTTFDEEVNTFTMFRINGKDPVVYIPQDGKWALHPVQDRKAFNAILPRWFEIDASVALPESVPIKYLAEAKTSVQTGPRKQRYSFLNLVMENAQSLFGGSVEQVAPAPPALTTAFAAASEPTDEHDRQLALADDLLLKVAKINRTAFQELMKAVEAGRDGFANGVVEQMNRALAASLNFPKWWSQDHHFRLLLTLRDQDLVFTIRDRTGTEYSADERSGGLKYFLSYFVQYLAHEPPKSGVREILLMDEPDAYLSSTGQQDLLRIFEDFANPQNPDRQPCQVVYVTHSPFLIDKNHGERIRVLEKGEGDEGTRVVRNAARNHYEPLRSAFGSFVAETTFISNCNLMLEGMSDQVILAGMSARLRRQTTTSMDNLDLNTLTLVPAGSAPHIPYLVYLARGRDVDRPAVIVMLDSDASGDQAVKALKKGPNGKPVIDDRFILQLGELPQEALTSTFPSGVVAIEDLVPLPIAIAAVKHYAEEFLDSKEAAALGSLDPDDVIFEDCSGTHDALEKAAAARVEGFHLDKVGFARSVVDVIGHDDKLAEAAAIMDGNFRVLFRELGRRQRQATREIATERISAKIKRLKRSFLIDHPTGATREQAALLLEDIEAGLDNSAEAEEVKGQIRKIRRQFELDDEPIEPIADYEDFREALETLVYRQLNGVQEP</sequence>
<keyword evidence="3" id="KW-1185">Reference proteome</keyword>
<dbReference type="Gene3D" id="3.40.50.300">
    <property type="entry name" value="P-loop containing nucleotide triphosphate hydrolases"/>
    <property type="match status" value="1"/>
</dbReference>
<dbReference type="Pfam" id="PF13304">
    <property type="entry name" value="AAA_21"/>
    <property type="match status" value="1"/>
</dbReference>
<dbReference type="SUPFAM" id="SSF52540">
    <property type="entry name" value="P-loop containing nucleoside triphosphate hydrolases"/>
    <property type="match status" value="1"/>
</dbReference>
<dbReference type="InterPro" id="IPR027417">
    <property type="entry name" value="P-loop_NTPase"/>
</dbReference>
<feature type="domain" description="ATPase AAA-type core" evidence="1">
    <location>
        <begin position="287"/>
        <end position="414"/>
    </location>
</feature>
<dbReference type="GO" id="GO:0005524">
    <property type="term" value="F:ATP binding"/>
    <property type="evidence" value="ECO:0007669"/>
    <property type="project" value="InterPro"/>
</dbReference>
<evidence type="ECO:0000259" key="1">
    <source>
        <dbReference type="Pfam" id="PF13304"/>
    </source>
</evidence>
<evidence type="ECO:0000313" key="3">
    <source>
        <dbReference type="Proteomes" id="UP000653480"/>
    </source>
</evidence>
<gene>
    <name evidence="2" type="ORF">GCM10011574_03880</name>
</gene>
<dbReference type="PANTHER" id="PTHR43581:SF2">
    <property type="entry name" value="EXCINUCLEASE ATPASE SUBUNIT"/>
    <property type="match status" value="1"/>
</dbReference>
<dbReference type="OrthoDB" id="3322489at2"/>
<dbReference type="InterPro" id="IPR003959">
    <property type="entry name" value="ATPase_AAA_core"/>
</dbReference>
<organism evidence="2 3">
    <name type="scientific">Microbispora bryophytorum</name>
    <dbReference type="NCBI Taxonomy" id="1460882"/>
    <lineage>
        <taxon>Bacteria</taxon>
        <taxon>Bacillati</taxon>
        <taxon>Actinomycetota</taxon>
        <taxon>Actinomycetes</taxon>
        <taxon>Streptosporangiales</taxon>
        <taxon>Streptosporangiaceae</taxon>
        <taxon>Microbispora</taxon>
    </lineage>
</organism>
<name>A0A8H9LB38_9ACTN</name>
<comment type="caution">
    <text evidence="2">The sequence shown here is derived from an EMBL/GenBank/DDBJ whole genome shotgun (WGS) entry which is preliminary data.</text>
</comment>
<dbReference type="AlphaFoldDB" id="A0A8H9LB38"/>
<dbReference type="Proteomes" id="UP000653480">
    <property type="component" value="Unassembled WGS sequence"/>
</dbReference>
<dbReference type="PANTHER" id="PTHR43581">
    <property type="entry name" value="ATP/GTP PHOSPHATASE"/>
    <property type="match status" value="1"/>
</dbReference>
<accession>A0A8H9LB38</accession>
<dbReference type="CDD" id="cd00267">
    <property type="entry name" value="ABC_ATPase"/>
    <property type="match status" value="1"/>
</dbReference>
<protein>
    <recommendedName>
        <fullName evidence="1">ATPase AAA-type core domain-containing protein</fullName>
    </recommendedName>
</protein>